<keyword evidence="2" id="KW-1185">Reference proteome</keyword>
<proteinExistence type="predicted"/>
<reference evidence="1 2" key="1">
    <citation type="submission" date="2019-12" db="EMBL/GenBank/DDBJ databases">
        <title>Isolation and characterization of three novel carbon monoxide-oxidizing members of Halobacteria from salione crusts and soils.</title>
        <authorList>
            <person name="Myers M.R."/>
            <person name="King G.M."/>
        </authorList>
    </citation>
    <scope>NUCLEOTIDE SEQUENCE [LARGE SCALE GENOMIC DNA]</scope>
    <source>
        <strain evidence="1 2">PCN9</strain>
    </source>
</reference>
<organism evidence="1 2">
    <name type="scientific">Halobacterium bonnevillei</name>
    <dbReference type="NCBI Taxonomy" id="2692200"/>
    <lineage>
        <taxon>Archaea</taxon>
        <taxon>Methanobacteriati</taxon>
        <taxon>Methanobacteriota</taxon>
        <taxon>Stenosarchaea group</taxon>
        <taxon>Halobacteria</taxon>
        <taxon>Halobacteriales</taxon>
        <taxon>Halobacteriaceae</taxon>
        <taxon>Halobacterium</taxon>
    </lineage>
</organism>
<name>A0A6B0SER5_9EURY</name>
<dbReference type="Pfam" id="PF24398">
    <property type="entry name" value="DUF7542"/>
    <property type="match status" value="1"/>
</dbReference>
<evidence type="ECO:0000313" key="2">
    <source>
        <dbReference type="Proteomes" id="UP000471521"/>
    </source>
</evidence>
<dbReference type="AlphaFoldDB" id="A0A6B0SER5"/>
<dbReference type="Proteomes" id="UP000471521">
    <property type="component" value="Unassembled WGS sequence"/>
</dbReference>
<evidence type="ECO:0000313" key="1">
    <source>
        <dbReference type="EMBL" id="MXR19487.1"/>
    </source>
</evidence>
<dbReference type="RefSeq" id="WP_159525077.1">
    <property type="nucleotide sequence ID" value="NZ_WUUU01000007.1"/>
</dbReference>
<comment type="caution">
    <text evidence="1">The sequence shown here is derived from an EMBL/GenBank/DDBJ whole genome shotgun (WGS) entry which is preliminary data.</text>
</comment>
<dbReference type="EMBL" id="WUUU01000007">
    <property type="protein sequence ID" value="MXR19487.1"/>
    <property type="molecule type" value="Genomic_DNA"/>
</dbReference>
<dbReference type="OrthoDB" id="200060at2157"/>
<dbReference type="InterPro" id="IPR055964">
    <property type="entry name" value="DUF7542"/>
</dbReference>
<protein>
    <submittedName>
        <fullName evidence="1">Uncharacterized protein</fullName>
    </submittedName>
</protein>
<accession>A0A6B0SER5</accession>
<gene>
    <name evidence="1" type="ORF">GRX66_02280</name>
</gene>
<sequence>MTGQSATVTCGACEYEESFDRLGDARAAVQAHRAETGHDPTWEIQSVAAGVETAGADAGVCGRPACTNEDSPLYRDDC</sequence>